<evidence type="ECO:0000313" key="2">
    <source>
        <dbReference type="Proteomes" id="UP001165576"/>
    </source>
</evidence>
<gene>
    <name evidence="1" type="ORF">NQF86_06070</name>
</gene>
<dbReference type="RefSeq" id="WP_266116725.1">
    <property type="nucleotide sequence ID" value="NZ_JANIDY010000002.1"/>
</dbReference>
<keyword evidence="2" id="KW-1185">Reference proteome</keyword>
<organism evidence="1 2">
    <name type="scientific">Bombella pluederhausensis</name>
    <dbReference type="NCBI Taxonomy" id="2967336"/>
    <lineage>
        <taxon>Bacteria</taxon>
        <taxon>Pseudomonadati</taxon>
        <taxon>Pseudomonadota</taxon>
        <taxon>Alphaproteobacteria</taxon>
        <taxon>Acetobacterales</taxon>
        <taxon>Acetobacteraceae</taxon>
        <taxon>Bombella</taxon>
    </lineage>
</organism>
<protein>
    <submittedName>
        <fullName evidence="1">Uncharacterized protein</fullName>
    </submittedName>
</protein>
<comment type="caution">
    <text evidence="1">The sequence shown here is derived from an EMBL/GenBank/DDBJ whole genome shotgun (WGS) entry which is preliminary data.</text>
</comment>
<dbReference type="Proteomes" id="UP001165576">
    <property type="component" value="Unassembled WGS sequence"/>
</dbReference>
<name>A0ABT3WGJ8_9PROT</name>
<proteinExistence type="predicted"/>
<reference evidence="1" key="1">
    <citation type="submission" date="2022-07" db="EMBL/GenBank/DDBJ databases">
        <title>Bombella genomes.</title>
        <authorList>
            <person name="Harer L."/>
            <person name="Styblova S."/>
            <person name="Ehrmann M."/>
        </authorList>
    </citation>
    <scope>NUCLEOTIDE SEQUENCE</scope>
    <source>
        <strain evidence="1">TMW 2.2543</strain>
    </source>
</reference>
<accession>A0ABT3WGJ8</accession>
<dbReference type="EMBL" id="JANIDY010000002">
    <property type="protein sequence ID" value="MCX5618230.1"/>
    <property type="molecule type" value="Genomic_DNA"/>
</dbReference>
<sequence length="45" mass="5034">MSISPVSAYALCISFAVMTPMHPHDSHRAEDMQPAWPFFKRLAAS</sequence>
<evidence type="ECO:0000313" key="1">
    <source>
        <dbReference type="EMBL" id="MCX5618230.1"/>
    </source>
</evidence>